<dbReference type="Pfam" id="PF01987">
    <property type="entry name" value="AIM24"/>
    <property type="match status" value="1"/>
</dbReference>
<evidence type="ECO:0000256" key="2">
    <source>
        <dbReference type="ARBA" id="ARBA00009322"/>
    </source>
</evidence>
<gene>
    <name evidence="7" type="ORF">CLIB1423_06S04434</name>
</gene>
<proteinExistence type="inferred from homology"/>
<dbReference type="InterPro" id="IPR036983">
    <property type="entry name" value="AIM24_sf"/>
</dbReference>
<dbReference type="GO" id="GO:0005743">
    <property type="term" value="C:mitochondrial inner membrane"/>
    <property type="evidence" value="ECO:0007669"/>
    <property type="project" value="TreeGrafter"/>
</dbReference>
<evidence type="ECO:0000256" key="5">
    <source>
        <dbReference type="ARBA" id="ARBA00023128"/>
    </source>
</evidence>
<dbReference type="PANTHER" id="PTHR36959">
    <property type="entry name" value="ALTERED INHERITANCE OF MITOCHONDRIA PROTEIN 24, MITOCHONDRIAL"/>
    <property type="match status" value="1"/>
</dbReference>
<evidence type="ECO:0000256" key="6">
    <source>
        <dbReference type="RuleBase" id="RU363045"/>
    </source>
</evidence>
<dbReference type="Gene3D" id="3.60.160.10">
    <property type="entry name" value="Mitochondrial biogenesis AIM24"/>
    <property type="match status" value="1"/>
</dbReference>
<protein>
    <recommendedName>
        <fullName evidence="3 6">Altered inheritance of mitochondria protein 24, mitochondrial</fullName>
    </recommendedName>
</protein>
<evidence type="ECO:0000256" key="4">
    <source>
        <dbReference type="ARBA" id="ARBA00022946"/>
    </source>
</evidence>
<dbReference type="Proteomes" id="UP000837801">
    <property type="component" value="Unassembled WGS sequence"/>
</dbReference>
<evidence type="ECO:0000256" key="1">
    <source>
        <dbReference type="ARBA" id="ARBA00004173"/>
    </source>
</evidence>
<dbReference type="EMBL" id="CAKXYY010000006">
    <property type="protein sequence ID" value="CAH2352350.1"/>
    <property type="molecule type" value="Genomic_DNA"/>
</dbReference>
<dbReference type="PANTHER" id="PTHR36959:SF2">
    <property type="entry name" value="ALTERED INHERITANCE OF MITOCHONDRIA PROTEIN 24, MITOCHONDRIAL"/>
    <property type="match status" value="1"/>
</dbReference>
<evidence type="ECO:0000256" key="3">
    <source>
        <dbReference type="ARBA" id="ARBA00013287"/>
    </source>
</evidence>
<comment type="caution">
    <text evidence="7">The sequence shown here is derived from an EMBL/GenBank/DDBJ whole genome shotgun (WGS) entry which is preliminary data.</text>
</comment>
<comment type="subcellular location">
    <subcellularLocation>
        <location evidence="1 6">Mitochondrion</location>
    </subcellularLocation>
</comment>
<dbReference type="InterPro" id="IPR002838">
    <property type="entry name" value="AIM24"/>
</dbReference>
<keyword evidence="8" id="KW-1185">Reference proteome</keyword>
<accession>A0A9P0QP61</accession>
<keyword evidence="5 6" id="KW-0496">Mitochondrion</keyword>
<sequence>MSRPIRFIRSISIAQSSAVVNEVRSSVNSTVSATVGAASVASQVGGKAGEVESLPTTQSNALESISFQTLNVPPTVLSISSPPSYPVYIKRGSLLSLYGTGSIISSVKSQFELLNPFSALLYGGRSSQYQKFISTKPYSLLVSSIASSYWFQKPSNKSFATIDLDGTSDWAVLPKDALQVYSGPSLGIQSHTLPRYISRKLSKSSNSSRQTPTGLFRWFDSGFTLLTGRGKVGLVASGSIYSISLNESEEILINLKNIVAITTNGAHDLENSVIKHSIQLSENSISEKSEDNQSIQKSRPSSSLNIVLANLKGIWYSTYSFFSRQQHAVYNQLVGNKDYVKVIGPRTLLVQSSNSNIKNYEATESQRIANTENLISAQIETDKNRKSSDYLSYVTITPQGAVFESTPDFSETVNALKERTEKKK</sequence>
<organism evidence="7 8">
    <name type="scientific">[Candida] railenensis</name>
    <dbReference type="NCBI Taxonomy" id="45579"/>
    <lineage>
        <taxon>Eukaryota</taxon>
        <taxon>Fungi</taxon>
        <taxon>Dikarya</taxon>
        <taxon>Ascomycota</taxon>
        <taxon>Saccharomycotina</taxon>
        <taxon>Pichiomycetes</taxon>
        <taxon>Debaryomycetaceae</taxon>
        <taxon>Kurtzmaniella</taxon>
    </lineage>
</organism>
<name>A0A9P0QP61_9ASCO</name>
<dbReference type="AlphaFoldDB" id="A0A9P0QP61"/>
<evidence type="ECO:0000313" key="7">
    <source>
        <dbReference type="EMBL" id="CAH2352350.1"/>
    </source>
</evidence>
<reference evidence="7" key="1">
    <citation type="submission" date="2022-03" db="EMBL/GenBank/DDBJ databases">
        <authorList>
            <person name="Legras J.-L."/>
            <person name="Devillers H."/>
            <person name="Grondin C."/>
        </authorList>
    </citation>
    <scope>NUCLEOTIDE SEQUENCE</scope>
    <source>
        <strain evidence="7">CLIB 1423</strain>
    </source>
</reference>
<evidence type="ECO:0000313" key="8">
    <source>
        <dbReference type="Proteomes" id="UP000837801"/>
    </source>
</evidence>
<comment type="similarity">
    <text evidence="2 6">Belongs to the AIM24 family.</text>
</comment>
<dbReference type="GO" id="GO:0007007">
    <property type="term" value="P:inner mitochondrial membrane organization"/>
    <property type="evidence" value="ECO:0007669"/>
    <property type="project" value="TreeGrafter"/>
</dbReference>
<dbReference type="OrthoDB" id="5295771at2759"/>
<keyword evidence="4" id="KW-0809">Transit peptide</keyword>